<evidence type="ECO:0000313" key="3">
    <source>
        <dbReference type="EMBL" id="GIQ79858.1"/>
    </source>
</evidence>
<dbReference type="Proteomes" id="UP000265618">
    <property type="component" value="Unassembled WGS sequence"/>
</dbReference>
<evidence type="ECO:0000256" key="1">
    <source>
        <dbReference type="SAM" id="MobiDB-lite"/>
    </source>
</evidence>
<dbReference type="AlphaFoldDB" id="A0A9K3GEI3"/>
<evidence type="ECO:0000313" key="4">
    <source>
        <dbReference type="Proteomes" id="UP000265618"/>
    </source>
</evidence>
<evidence type="ECO:0000259" key="2">
    <source>
        <dbReference type="PROSITE" id="PS51831"/>
    </source>
</evidence>
<dbReference type="Gene3D" id="1.10.3210.10">
    <property type="entry name" value="Hypothetical protein af1432"/>
    <property type="match status" value="1"/>
</dbReference>
<feature type="domain" description="HD" evidence="2">
    <location>
        <begin position="72"/>
        <end position="199"/>
    </location>
</feature>
<dbReference type="GO" id="GO:0006203">
    <property type="term" value="P:dGTP catabolic process"/>
    <property type="evidence" value="ECO:0007669"/>
    <property type="project" value="TreeGrafter"/>
</dbReference>
<dbReference type="InterPro" id="IPR006674">
    <property type="entry name" value="HD_domain"/>
</dbReference>
<dbReference type="EMBL" id="BDIP01000067">
    <property type="protein sequence ID" value="GIQ79858.1"/>
    <property type="molecule type" value="Genomic_DNA"/>
</dbReference>
<dbReference type="PANTHER" id="PTHR11373:SF4">
    <property type="entry name" value="DEOXYNUCLEOSIDE TRIPHOSPHATE TRIPHOSPHOHYDROLASE SAMHD1"/>
    <property type="match status" value="1"/>
</dbReference>
<feature type="region of interest" description="Disordered" evidence="1">
    <location>
        <begin position="486"/>
        <end position="566"/>
    </location>
</feature>
<feature type="region of interest" description="Disordered" evidence="1">
    <location>
        <begin position="578"/>
        <end position="658"/>
    </location>
</feature>
<dbReference type="SUPFAM" id="SSF109604">
    <property type="entry name" value="HD-domain/PDEase-like"/>
    <property type="match status" value="1"/>
</dbReference>
<dbReference type="SMART" id="SM00471">
    <property type="entry name" value="HDc"/>
    <property type="match status" value="1"/>
</dbReference>
<proteinExistence type="predicted"/>
<dbReference type="PROSITE" id="PS51831">
    <property type="entry name" value="HD"/>
    <property type="match status" value="1"/>
</dbReference>
<feature type="compositionally biased region" description="Basic and acidic residues" evidence="1">
    <location>
        <begin position="626"/>
        <end position="637"/>
    </location>
</feature>
<organism evidence="3 4">
    <name type="scientific">Kipferlia bialata</name>
    <dbReference type="NCBI Taxonomy" id="797122"/>
    <lineage>
        <taxon>Eukaryota</taxon>
        <taxon>Metamonada</taxon>
        <taxon>Carpediemonas-like organisms</taxon>
        <taxon>Kipferlia</taxon>
    </lineage>
</organism>
<dbReference type="InterPro" id="IPR003607">
    <property type="entry name" value="HD/PDEase_dom"/>
</dbReference>
<name>A0A9K3GEI3_9EUKA</name>
<sequence length="681" mass="76003">MPGEADIAGDSLSSRYHCAYNFDVSITDPIHKVIEVPGYAVDVLNTQAVQRLRGLRQLGTAHYVYPGATHTRFEHSLGTMHLAGQLLSKVSASQPGLRLTHRERKIVTLAALCHDLGHGPFSHAWDSGFLRAMGIRKEHEAMSVELVHRIAQENDDLEDCEVTAICDCIEGRKTGERGWLYDIVSNSQCGLDVDKLDYLERDSVNVGPSMQRPDTAYILQASRFVGDKWAFQVKTQHAINEIFGCRYSLFSRVYSHKTSSAVELMVTDALVQASDTFRLTDSCHDLDLFLKLNDGILDTIRMYPAGGFGGNGLTQNPKMDEAKAILQRVDTRNTYKLAFGIRFAKDMMNDVSLFDIFETKQFRDRICRRANVSPELVRVQKSTIGYGGKGKDGDPMTAIPFFKKPLVGMDIELEFITSDGFRAVKPVTHSSYILRVYITDNSIHEAIRHAAKQEYAELTARLNAMNNDNVSHLDETMAMSPVHPASKRGIAESPLPFSPETTSELGPTRQDAVGAASQSRLDDPLPALSVAKHGPYIPATGKRQRHERSPNGGERVGEREMGIDTEMDNFCIISDDEDCYEERPSRPSRDRPPVPPGEDMVYDSQGIDRDVHVPHSPATQQYPPSEGEREREREREGGYVSQDDEYIGGTSFAPYQSTPNTAYSVQDILDNMELMPTQHLI</sequence>
<dbReference type="InterPro" id="IPR050135">
    <property type="entry name" value="dGTPase-like"/>
</dbReference>
<keyword evidence="4" id="KW-1185">Reference proteome</keyword>
<dbReference type="Pfam" id="PF01966">
    <property type="entry name" value="HD"/>
    <property type="match status" value="1"/>
</dbReference>
<comment type="caution">
    <text evidence="3">The sequence shown here is derived from an EMBL/GenBank/DDBJ whole genome shotgun (WGS) entry which is preliminary data.</text>
</comment>
<dbReference type="OrthoDB" id="9991235at2759"/>
<protein>
    <recommendedName>
        <fullName evidence="2">HD domain-containing protein</fullName>
    </recommendedName>
</protein>
<feature type="compositionally biased region" description="Basic and acidic residues" evidence="1">
    <location>
        <begin position="581"/>
        <end position="592"/>
    </location>
</feature>
<dbReference type="GO" id="GO:0005634">
    <property type="term" value="C:nucleus"/>
    <property type="evidence" value="ECO:0007669"/>
    <property type="project" value="TreeGrafter"/>
</dbReference>
<dbReference type="CDD" id="cd00077">
    <property type="entry name" value="HDc"/>
    <property type="match status" value="1"/>
</dbReference>
<dbReference type="GO" id="GO:0008832">
    <property type="term" value="F:dGTPase activity"/>
    <property type="evidence" value="ECO:0007669"/>
    <property type="project" value="TreeGrafter"/>
</dbReference>
<accession>A0A9K3GEI3</accession>
<dbReference type="PANTHER" id="PTHR11373">
    <property type="entry name" value="DEOXYNUCLEOSIDE TRIPHOSPHATE TRIPHOSPHOHYDROLASE"/>
    <property type="match status" value="1"/>
</dbReference>
<reference evidence="3 4" key="1">
    <citation type="journal article" date="2018" name="PLoS ONE">
        <title>The draft genome of Kipferlia bialata reveals reductive genome evolution in fornicate parasites.</title>
        <authorList>
            <person name="Tanifuji G."/>
            <person name="Takabayashi S."/>
            <person name="Kume K."/>
            <person name="Takagi M."/>
            <person name="Nakayama T."/>
            <person name="Kamikawa R."/>
            <person name="Inagaki Y."/>
            <person name="Hashimoto T."/>
        </authorList>
    </citation>
    <scope>NUCLEOTIDE SEQUENCE [LARGE SCALE GENOMIC DNA]</scope>
    <source>
        <strain evidence="3">NY0173</strain>
    </source>
</reference>
<gene>
    <name evidence="3" type="ORF">KIPB_000561</name>
</gene>